<sequence>MSVRALRERTLNCVKRREKVLHLSKAIAGSPYTCESFDPNRVILAGLPTGNIVAQTPINFTGKYYNFDILNYLRIDPSQETEPSFRG</sequence>
<organism evidence="1 2">
    <name type="scientific">Operophtera brumata</name>
    <name type="common">Winter moth</name>
    <name type="synonym">Phalaena brumata</name>
    <dbReference type="NCBI Taxonomy" id="104452"/>
    <lineage>
        <taxon>Eukaryota</taxon>
        <taxon>Metazoa</taxon>
        <taxon>Ecdysozoa</taxon>
        <taxon>Arthropoda</taxon>
        <taxon>Hexapoda</taxon>
        <taxon>Insecta</taxon>
        <taxon>Pterygota</taxon>
        <taxon>Neoptera</taxon>
        <taxon>Endopterygota</taxon>
        <taxon>Lepidoptera</taxon>
        <taxon>Glossata</taxon>
        <taxon>Ditrysia</taxon>
        <taxon>Geometroidea</taxon>
        <taxon>Geometridae</taxon>
        <taxon>Larentiinae</taxon>
        <taxon>Operophtera</taxon>
    </lineage>
</organism>
<protein>
    <submittedName>
        <fullName evidence="1">Jitterbug</fullName>
    </submittedName>
</protein>
<comment type="caution">
    <text evidence="1">The sequence shown here is derived from an EMBL/GenBank/DDBJ whole genome shotgun (WGS) entry which is preliminary data.</text>
</comment>
<gene>
    <name evidence="1" type="ORF">OBRU01_13319</name>
</gene>
<dbReference type="AlphaFoldDB" id="A0A0L7L862"/>
<keyword evidence="2" id="KW-1185">Reference proteome</keyword>
<evidence type="ECO:0000313" key="1">
    <source>
        <dbReference type="EMBL" id="KOB71683.1"/>
    </source>
</evidence>
<evidence type="ECO:0000313" key="2">
    <source>
        <dbReference type="Proteomes" id="UP000037510"/>
    </source>
</evidence>
<dbReference type="EMBL" id="JTDY01002315">
    <property type="protein sequence ID" value="KOB71683.1"/>
    <property type="molecule type" value="Genomic_DNA"/>
</dbReference>
<reference evidence="1 2" key="1">
    <citation type="journal article" date="2015" name="Genome Biol. Evol.">
        <title>The genome of winter moth (Operophtera brumata) provides a genomic perspective on sexual dimorphism and phenology.</title>
        <authorList>
            <person name="Derks M.F."/>
            <person name="Smit S."/>
            <person name="Salis L."/>
            <person name="Schijlen E."/>
            <person name="Bossers A."/>
            <person name="Mateman C."/>
            <person name="Pijl A.S."/>
            <person name="de Ridder D."/>
            <person name="Groenen M.A."/>
            <person name="Visser M.E."/>
            <person name="Megens H.J."/>
        </authorList>
    </citation>
    <scope>NUCLEOTIDE SEQUENCE [LARGE SCALE GENOMIC DNA]</scope>
    <source>
        <strain evidence="1">WM2013NL</strain>
        <tissue evidence="1">Head and thorax</tissue>
    </source>
</reference>
<dbReference type="Proteomes" id="UP000037510">
    <property type="component" value="Unassembled WGS sequence"/>
</dbReference>
<proteinExistence type="predicted"/>
<name>A0A0L7L862_OPEBR</name>
<accession>A0A0L7L862</accession>